<evidence type="ECO:0000256" key="9">
    <source>
        <dbReference type="ARBA" id="ARBA00022741"/>
    </source>
</evidence>
<feature type="signal peptide" evidence="18">
    <location>
        <begin position="1"/>
        <end position="19"/>
    </location>
</feature>
<dbReference type="PROSITE" id="PS50011">
    <property type="entry name" value="PROTEIN_KINASE_DOM"/>
    <property type="match status" value="1"/>
</dbReference>
<comment type="catalytic activity">
    <reaction evidence="15">
        <text>L-tyrosyl-[protein] + ATP = O-phospho-L-tyrosyl-[protein] + ADP + H(+)</text>
        <dbReference type="Rhea" id="RHEA:10596"/>
        <dbReference type="Rhea" id="RHEA-COMP:10136"/>
        <dbReference type="Rhea" id="RHEA-COMP:20101"/>
        <dbReference type="ChEBI" id="CHEBI:15378"/>
        <dbReference type="ChEBI" id="CHEBI:30616"/>
        <dbReference type="ChEBI" id="CHEBI:46858"/>
        <dbReference type="ChEBI" id="CHEBI:61978"/>
        <dbReference type="ChEBI" id="CHEBI:456216"/>
        <dbReference type="EC" id="2.7.10.1"/>
    </reaction>
</comment>
<dbReference type="Pfam" id="PF02415">
    <property type="entry name" value="Chlam_PMP"/>
    <property type="match status" value="3"/>
</dbReference>
<dbReference type="InterPro" id="IPR000719">
    <property type="entry name" value="Prot_kinase_dom"/>
</dbReference>
<dbReference type="OrthoDB" id="25766at2759"/>
<evidence type="ECO:0000256" key="6">
    <source>
        <dbReference type="ARBA" id="ARBA00022525"/>
    </source>
</evidence>
<evidence type="ECO:0000256" key="2">
    <source>
        <dbReference type="ARBA" id="ARBA00004196"/>
    </source>
</evidence>
<evidence type="ECO:0000256" key="8">
    <source>
        <dbReference type="ARBA" id="ARBA00022729"/>
    </source>
</evidence>
<reference evidence="20 21" key="1">
    <citation type="journal article" date="2018" name="Genome Biol. Evol.">
        <title>Multiple Roots of Fruiting Body Formation in Amoebozoa.</title>
        <authorList>
            <person name="Hillmann F."/>
            <person name="Forbes G."/>
            <person name="Novohradska S."/>
            <person name="Ferling I."/>
            <person name="Riege K."/>
            <person name="Groth M."/>
            <person name="Westermann M."/>
            <person name="Marz M."/>
            <person name="Spaller T."/>
            <person name="Winckler T."/>
            <person name="Schaap P."/>
            <person name="Glockner G."/>
        </authorList>
    </citation>
    <scope>NUCLEOTIDE SEQUENCE [LARGE SCALE GENOMIC DNA]</scope>
    <source>
        <strain evidence="20 21">Jena</strain>
    </source>
</reference>
<dbReference type="Gene3D" id="1.10.510.10">
    <property type="entry name" value="Transferase(Phosphotransferase) domain 1"/>
    <property type="match status" value="1"/>
</dbReference>
<dbReference type="SMART" id="SM00219">
    <property type="entry name" value="TyrKc"/>
    <property type="match status" value="1"/>
</dbReference>
<dbReference type="InterPro" id="IPR008266">
    <property type="entry name" value="Tyr_kinase_AS"/>
</dbReference>
<keyword evidence="8 18" id="KW-0732">Signal</keyword>
<feature type="transmembrane region" description="Helical" evidence="17">
    <location>
        <begin position="1081"/>
        <end position="1104"/>
    </location>
</feature>
<evidence type="ECO:0000256" key="4">
    <source>
        <dbReference type="ARBA" id="ARBA00004442"/>
    </source>
</evidence>
<dbReference type="InterPro" id="IPR001245">
    <property type="entry name" value="Ser-Thr/Tyr_kinase_cat_dom"/>
</dbReference>
<dbReference type="InterPro" id="IPR020635">
    <property type="entry name" value="Tyr_kinase_cat_dom"/>
</dbReference>
<feature type="domain" description="Protein kinase" evidence="19">
    <location>
        <begin position="1136"/>
        <end position="1391"/>
    </location>
</feature>
<dbReference type="InterPro" id="IPR003368">
    <property type="entry name" value="POMP_repeat"/>
</dbReference>
<dbReference type="GO" id="GO:0005524">
    <property type="term" value="F:ATP binding"/>
    <property type="evidence" value="ECO:0007669"/>
    <property type="project" value="UniProtKB-UniRule"/>
</dbReference>
<dbReference type="GO" id="GO:0048468">
    <property type="term" value="P:cell development"/>
    <property type="evidence" value="ECO:0007669"/>
    <property type="project" value="UniProtKB-ARBA"/>
</dbReference>
<dbReference type="SMART" id="SM00710">
    <property type="entry name" value="PbH1"/>
    <property type="match status" value="16"/>
</dbReference>
<keyword evidence="7" id="KW-0808">Transferase</keyword>
<evidence type="ECO:0000256" key="15">
    <source>
        <dbReference type="ARBA" id="ARBA00051243"/>
    </source>
</evidence>
<keyword evidence="9 16" id="KW-0547">Nucleotide-binding</keyword>
<gene>
    <name evidence="20" type="ORF">PROFUN_11264</name>
</gene>
<evidence type="ECO:0000259" key="19">
    <source>
        <dbReference type="PROSITE" id="PS50011"/>
    </source>
</evidence>
<evidence type="ECO:0000256" key="11">
    <source>
        <dbReference type="ARBA" id="ARBA00022840"/>
    </source>
</evidence>
<dbReference type="SUPFAM" id="SSF51126">
    <property type="entry name" value="Pectin lyase-like"/>
    <property type="match status" value="3"/>
</dbReference>
<evidence type="ECO:0000256" key="14">
    <source>
        <dbReference type="ARBA" id="ARBA00023237"/>
    </source>
</evidence>
<keyword evidence="21" id="KW-1185">Reference proteome</keyword>
<keyword evidence="6" id="KW-0964">Secreted</keyword>
<dbReference type="EMBL" id="MDYQ01000134">
    <property type="protein sequence ID" value="PRP80935.1"/>
    <property type="molecule type" value="Genomic_DNA"/>
</dbReference>
<evidence type="ECO:0000256" key="16">
    <source>
        <dbReference type="PROSITE-ProRule" id="PRU10141"/>
    </source>
</evidence>
<dbReference type="GO" id="GO:0005886">
    <property type="term" value="C:plasma membrane"/>
    <property type="evidence" value="ECO:0007669"/>
    <property type="project" value="TreeGrafter"/>
</dbReference>
<comment type="subcellular location">
    <subcellularLocation>
        <location evidence="2">Cell envelope</location>
    </subcellularLocation>
    <subcellularLocation>
        <location evidence="4">Cell outer membrane</location>
    </subcellularLocation>
    <subcellularLocation>
        <location evidence="3">Endomembrane system</location>
    </subcellularLocation>
    <subcellularLocation>
        <location evidence="1">Membrane</location>
        <topology evidence="1">Single-pass membrane protein</topology>
    </subcellularLocation>
    <subcellularLocation>
        <location evidence="5">Secreted</location>
    </subcellularLocation>
</comment>
<dbReference type="Gene3D" id="2.160.20.10">
    <property type="entry name" value="Single-stranded right-handed beta-helix, Pectin lyase-like"/>
    <property type="match status" value="3"/>
</dbReference>
<evidence type="ECO:0000256" key="18">
    <source>
        <dbReference type="SAM" id="SignalP"/>
    </source>
</evidence>
<evidence type="ECO:0000256" key="3">
    <source>
        <dbReference type="ARBA" id="ARBA00004308"/>
    </source>
</evidence>
<dbReference type="GO" id="GO:0004714">
    <property type="term" value="F:transmembrane receptor protein tyrosine kinase activity"/>
    <property type="evidence" value="ECO:0007669"/>
    <property type="project" value="UniProtKB-EC"/>
</dbReference>
<feature type="binding site" evidence="16">
    <location>
        <position position="1163"/>
    </location>
    <ligand>
        <name>ATP</name>
        <dbReference type="ChEBI" id="CHEBI:30616"/>
    </ligand>
</feature>
<dbReference type="InterPro" id="IPR011009">
    <property type="entry name" value="Kinase-like_dom_sf"/>
</dbReference>
<proteinExistence type="predicted"/>
<dbReference type="InterPro" id="IPR011050">
    <property type="entry name" value="Pectin_lyase_fold/virulence"/>
</dbReference>
<evidence type="ECO:0000313" key="20">
    <source>
        <dbReference type="EMBL" id="PRP80935.1"/>
    </source>
</evidence>
<comment type="caution">
    <text evidence="20">The sequence shown here is derived from an EMBL/GenBank/DDBJ whole genome shotgun (WGS) entry which is preliminary data.</text>
</comment>
<accession>A0A2P6NAF1</accession>
<feature type="chain" id="PRO_5015151402" evidence="18">
    <location>
        <begin position="20"/>
        <end position="1458"/>
    </location>
</feature>
<dbReference type="PRINTS" id="PR00109">
    <property type="entry name" value="TYRKINASE"/>
</dbReference>
<dbReference type="GO" id="GO:0043235">
    <property type="term" value="C:receptor complex"/>
    <property type="evidence" value="ECO:0007669"/>
    <property type="project" value="TreeGrafter"/>
</dbReference>
<dbReference type="GO" id="GO:0007169">
    <property type="term" value="P:cell surface receptor protein tyrosine kinase signaling pathway"/>
    <property type="evidence" value="ECO:0007669"/>
    <property type="project" value="TreeGrafter"/>
</dbReference>
<dbReference type="InterPro" id="IPR017441">
    <property type="entry name" value="Protein_kinase_ATP_BS"/>
</dbReference>
<keyword evidence="10 20" id="KW-0418">Kinase</keyword>
<dbReference type="PROSITE" id="PS00107">
    <property type="entry name" value="PROTEIN_KINASE_ATP"/>
    <property type="match status" value="1"/>
</dbReference>
<organism evidence="20 21">
    <name type="scientific">Planoprotostelium fungivorum</name>
    <dbReference type="NCBI Taxonomy" id="1890364"/>
    <lineage>
        <taxon>Eukaryota</taxon>
        <taxon>Amoebozoa</taxon>
        <taxon>Evosea</taxon>
        <taxon>Variosea</taxon>
        <taxon>Cavosteliida</taxon>
        <taxon>Cavosteliaceae</taxon>
        <taxon>Planoprotostelium</taxon>
    </lineage>
</organism>
<dbReference type="SUPFAM" id="SSF56112">
    <property type="entry name" value="Protein kinase-like (PK-like)"/>
    <property type="match status" value="1"/>
</dbReference>
<evidence type="ECO:0000256" key="1">
    <source>
        <dbReference type="ARBA" id="ARBA00004167"/>
    </source>
</evidence>
<dbReference type="InterPro" id="IPR006626">
    <property type="entry name" value="PbH1"/>
</dbReference>
<dbReference type="GO" id="GO:0012505">
    <property type="term" value="C:endomembrane system"/>
    <property type="evidence" value="ECO:0007669"/>
    <property type="project" value="UniProtKB-SubCell"/>
</dbReference>
<evidence type="ECO:0000256" key="17">
    <source>
        <dbReference type="SAM" id="Phobius"/>
    </source>
</evidence>
<keyword evidence="17" id="KW-1133">Transmembrane helix</keyword>
<evidence type="ECO:0000256" key="12">
    <source>
        <dbReference type="ARBA" id="ARBA00023136"/>
    </source>
</evidence>
<dbReference type="PANTHER" id="PTHR24416:SF611">
    <property type="entry name" value="TYROSINE-PROTEIN KINASE TRANSMEMBRANE RECEPTOR ROR"/>
    <property type="match status" value="1"/>
</dbReference>
<sequence>MFDLRWTLLLLVQLLTCNGGIFIVRDVSDLLDGWKKSQVNKDTQPTFIIQNDLVSRTNLELVNSLDLLNVSITGAGVQMNNIGLDISGPLGHGMSIFFSGITFSGTFNGSALFFRNTNVHFTGCIFQNITVPHRLDAAQSDILHVSDTLFQYISGPAIYIGGSSSLFLSNTNFTSTGSVSRWAWKNHIDAITIHRCHFINCGGPVLDIPTFTSTGHAIITDSTFHHLASISIVIGGRIRQHISTTNCLFSHGRDSVITVYTIGDDAVWNFSNNVIQEYHIEFVGLVQSNLASKGAHVTMMNNIITNSTSTNHMFEISKREGNPDAILEQFLFTGNTFDGCSASSALYLSSLKVYDELIVSGNRFYNGVGRLYFDELQRPFDGQADKNNVSVIIRDNIWENVTSPGPGAALYSTSHMSKIYLSNNIFHRVTSLRDGGAVYVDRMSDLHVTDCIFTENSALGNGGALLFTHKWYNFNNTSVYLNNCTFRGNQARNSGAAIYVEGPCIQDVVLMDLIIEGNVGADQGAVTVSSAVANVTIYNVTFTSNRAQTGLGGALLLYNSLSDRFTMSHCRFTDNWAVYGGSLYIIGKVKEVILDHLQLASTAGVSGGGIAVKTAQIESFSLSESVLSGDALFNGGLLYISDCYVRQLDVISSVISGDVTLRGGSIFVENSRLNVTLSDVTLSNSKAYMGGGIYIDGMSQSVWNVRDSRFEYNAAQTGGGAIYNEGEGEFNLKSVIFRGNGSPTCRGGALSSVTPHGNVSISHCTFSDNRGGLGGALCVISSNLTVVDSQFTDNRAWSVWGGAIHVENITSVHLQRVTLSRNTAINGGGLSSLASRIFLEDSEVSDNTAIDTTHTAGEQNGGGIHADSSQLTVRNVKFTRNFAWSLGGGAYLRGTLTDVTNGQWMDNSAHAQGGSIYFDLHDVSKKRESPHGLEISRNSFVHGTSVKGGALSIYNERGKEYVKITDSQMTNNQAQYGAAIHLYGSAQIEGCTIYNNTASEVNSSQIQLGRTLYSSSSGEVGGHDNNVELHSVYVSPDTLLVMYGDFNLSLLDCGPDLAASKRPEGFTCVTKPEESDVTKRWWIGLVIGISVLFLLCGSITYYIVRRRRSAEEERLRLEIEREMSNTYVSDLMLYGITVEDRIGGGNFGDVYRGVWSDTVVAIKRANLKVEDGRWGQEIVLLKKLNHPNIVRFFGVMNHQGQFMMVMEYMPNGSLDSYLKSHHMEFNDNDLVSLTFDVVKGMLYLQSKGVIHRDLAARNVLVDVNRRAKLSDFGMSRERKEDDIYSATSTQIPYRWTAPEAIQYGTCSFESDVWSFGVVVWETFSFGRVPYYSMTTREAVQYVVEEKGKLDRPPRCPQEMYEILVECCHFDPANRPSFKSIYDRMKREYSVLSTQGIDLQLSPSVTPVRVSHREYEYEERSRHSGLRTSVYNTTSSDPLLEGENEWIPGTHIGQLVTGW</sequence>
<evidence type="ECO:0000256" key="7">
    <source>
        <dbReference type="ARBA" id="ARBA00022679"/>
    </source>
</evidence>
<evidence type="ECO:0000313" key="21">
    <source>
        <dbReference type="Proteomes" id="UP000241769"/>
    </source>
</evidence>
<keyword evidence="14" id="KW-0998">Cell outer membrane</keyword>
<dbReference type="PROSITE" id="PS00109">
    <property type="entry name" value="PROTEIN_KINASE_TYR"/>
    <property type="match status" value="1"/>
</dbReference>
<dbReference type="STRING" id="1890364.A0A2P6NAF1"/>
<dbReference type="Proteomes" id="UP000241769">
    <property type="component" value="Unassembled WGS sequence"/>
</dbReference>
<dbReference type="InParanoid" id="A0A2P6NAF1"/>
<protein>
    <submittedName>
        <fullName evidence="20">Tyrosine-protein kinase Fer-like isoform 1</fullName>
    </submittedName>
</protein>
<dbReference type="GO" id="GO:0050793">
    <property type="term" value="P:regulation of developmental process"/>
    <property type="evidence" value="ECO:0007669"/>
    <property type="project" value="UniProtKB-ARBA"/>
</dbReference>
<evidence type="ECO:0000256" key="5">
    <source>
        <dbReference type="ARBA" id="ARBA00004613"/>
    </source>
</evidence>
<keyword evidence="11 16" id="KW-0067">ATP-binding</keyword>
<dbReference type="FunFam" id="1.10.510.10:FF:001512">
    <property type="entry name" value="Receptor tyrosine-protein kinase erbB-2"/>
    <property type="match status" value="1"/>
</dbReference>
<dbReference type="InterPro" id="IPR050122">
    <property type="entry name" value="RTK"/>
</dbReference>
<dbReference type="GO" id="GO:0005576">
    <property type="term" value="C:extracellular region"/>
    <property type="evidence" value="ECO:0007669"/>
    <property type="project" value="UniProtKB-SubCell"/>
</dbReference>
<dbReference type="Pfam" id="PF07714">
    <property type="entry name" value="PK_Tyr_Ser-Thr"/>
    <property type="match status" value="1"/>
</dbReference>
<keyword evidence="12 17" id="KW-0472">Membrane</keyword>
<name>A0A2P6NAF1_9EUKA</name>
<keyword evidence="17" id="KW-0812">Transmembrane</keyword>
<dbReference type="InterPro" id="IPR012334">
    <property type="entry name" value="Pectin_lyas_fold"/>
</dbReference>
<evidence type="ECO:0000256" key="13">
    <source>
        <dbReference type="ARBA" id="ARBA00023137"/>
    </source>
</evidence>
<keyword evidence="13" id="KW-0829">Tyrosine-protein kinase</keyword>
<dbReference type="CDD" id="cd00192">
    <property type="entry name" value="PTKc"/>
    <property type="match status" value="1"/>
</dbReference>
<evidence type="ECO:0000256" key="10">
    <source>
        <dbReference type="ARBA" id="ARBA00022777"/>
    </source>
</evidence>
<dbReference type="PANTHER" id="PTHR24416">
    <property type="entry name" value="TYROSINE-PROTEIN KINASE RECEPTOR"/>
    <property type="match status" value="1"/>
</dbReference>